<evidence type="ECO:0000313" key="3">
    <source>
        <dbReference type="Proteomes" id="UP001187471"/>
    </source>
</evidence>
<dbReference type="Proteomes" id="UP001187471">
    <property type="component" value="Unassembled WGS sequence"/>
</dbReference>
<accession>A0AA88QV58</accession>
<comment type="caution">
    <text evidence="2">The sequence shown here is derived from an EMBL/GenBank/DDBJ whole genome shotgun (WGS) entry which is preliminary data.</text>
</comment>
<protein>
    <submittedName>
        <fullName evidence="2">Uncharacterized protein</fullName>
    </submittedName>
</protein>
<sequence length="114" mass="13267">MIALQLLGMYPSWVSWTFTMILNVSVSLAMYSLVVFYSLQKNWHCTSHFQSLYASKGLRSSAFGSPNDILLSHHFWLDVEHIQEAIKNVLVCLETIVFSVLQHYVFHRLCKRDE</sequence>
<organism evidence="2 3">
    <name type="scientific">Escallonia rubra</name>
    <dbReference type="NCBI Taxonomy" id="112253"/>
    <lineage>
        <taxon>Eukaryota</taxon>
        <taxon>Viridiplantae</taxon>
        <taxon>Streptophyta</taxon>
        <taxon>Embryophyta</taxon>
        <taxon>Tracheophyta</taxon>
        <taxon>Spermatophyta</taxon>
        <taxon>Magnoliopsida</taxon>
        <taxon>eudicotyledons</taxon>
        <taxon>Gunneridae</taxon>
        <taxon>Pentapetalae</taxon>
        <taxon>asterids</taxon>
        <taxon>campanulids</taxon>
        <taxon>Escalloniales</taxon>
        <taxon>Escalloniaceae</taxon>
        <taxon>Escallonia</taxon>
    </lineage>
</organism>
<keyword evidence="1" id="KW-0472">Membrane</keyword>
<name>A0AA88QV58_9ASTE</name>
<dbReference type="EMBL" id="JAVXUO010002773">
    <property type="protein sequence ID" value="KAK2969875.1"/>
    <property type="molecule type" value="Genomic_DNA"/>
</dbReference>
<feature type="transmembrane region" description="Helical" evidence="1">
    <location>
        <begin position="20"/>
        <end position="39"/>
    </location>
</feature>
<evidence type="ECO:0000256" key="1">
    <source>
        <dbReference type="SAM" id="Phobius"/>
    </source>
</evidence>
<evidence type="ECO:0000313" key="2">
    <source>
        <dbReference type="EMBL" id="KAK2969875.1"/>
    </source>
</evidence>
<dbReference type="AlphaFoldDB" id="A0AA88QV58"/>
<keyword evidence="3" id="KW-1185">Reference proteome</keyword>
<keyword evidence="1" id="KW-0812">Transmembrane</keyword>
<proteinExistence type="predicted"/>
<keyword evidence="1" id="KW-1133">Transmembrane helix</keyword>
<gene>
    <name evidence="2" type="ORF">RJ640_030184</name>
</gene>
<reference evidence="2" key="1">
    <citation type="submission" date="2022-12" db="EMBL/GenBank/DDBJ databases">
        <title>Draft genome assemblies for two species of Escallonia (Escalloniales).</title>
        <authorList>
            <person name="Chanderbali A."/>
            <person name="Dervinis C."/>
            <person name="Anghel I."/>
            <person name="Soltis D."/>
            <person name="Soltis P."/>
            <person name="Zapata F."/>
        </authorList>
    </citation>
    <scope>NUCLEOTIDE SEQUENCE</scope>
    <source>
        <strain evidence="2">UCBG92.1500</strain>
        <tissue evidence="2">Leaf</tissue>
    </source>
</reference>